<reference evidence="8 9" key="1">
    <citation type="submission" date="2022-08" db="EMBL/GenBank/DDBJ databases">
        <title>Aerococcaceae sp. nov isolated from spoiled eye mask.</title>
        <authorList>
            <person name="Zhou G."/>
            <person name="Xie X.-B."/>
            <person name="Shi Q.-S."/>
            <person name="Wang Y.-S."/>
            <person name="Wen X."/>
            <person name="Peng H."/>
            <person name="Yang X.-J."/>
            <person name="Tao H.-B."/>
            <person name="Huang X.-M."/>
        </authorList>
    </citation>
    <scope>NUCLEOTIDE SEQUENCE [LARGE SCALE GENOMIC DNA]</scope>
    <source>
        <strain evidence="9">DM20194951</strain>
    </source>
</reference>
<keyword evidence="2" id="KW-0808">Transferase</keyword>
<sequence>MKRFWKTLLVIALFLGIGYTVGDQFYSQRFARNTTFANVDISHLTVEAANGKITQEIMSNTLTLTEDGTPLATIQLADLEPQINIFDQLDSLLQEQNQTSWVTGLVTAIELDGFNAGNLDINPQTVSQAIDDALQLTSQERQVPQNAYIAYSQDTGYYIEPEQTGTQIDEEKLRYLVLEAFQGGETTVEVSDAYRQAEITATNENLQAEWNQIQAYNDLQITLLIAGYEEVITPERILSWLYLDENNQVTFDETMIFDYLGTLNDQYATYDDYRYFNSTLQGQVQLVPGTLGWSIDREAETQAILSDLDAAVPVVREPAIVGVGYNGTLDDIGTSYIEVDILNQTMFVYIDGVQVLATPVVTGQIGTNTIPGAYAIWNLESPSALVGYNPRTERDYVQPVDYWLAFDDTGQGIHDANWQPSFGGDAYLTNGSLGCVNTPPDIMPLVFDYAYPGMPVIVFE</sequence>
<evidence type="ECO:0000259" key="7">
    <source>
        <dbReference type="PROSITE" id="PS52029"/>
    </source>
</evidence>
<feature type="active site" description="Nucleophile" evidence="6">
    <location>
        <position position="435"/>
    </location>
</feature>
<dbReference type="InterPro" id="IPR022029">
    <property type="entry name" value="YoaR-like_PG-bd"/>
</dbReference>
<dbReference type="PANTHER" id="PTHR30582:SF33">
    <property type="entry name" value="EXPORTED PROTEIN"/>
    <property type="match status" value="1"/>
</dbReference>
<evidence type="ECO:0000256" key="3">
    <source>
        <dbReference type="ARBA" id="ARBA00022960"/>
    </source>
</evidence>
<dbReference type="Proteomes" id="UP001315967">
    <property type="component" value="Chromosome"/>
</dbReference>
<keyword evidence="5 6" id="KW-0961">Cell wall biogenesis/degradation</keyword>
<dbReference type="SUPFAM" id="SSF143985">
    <property type="entry name" value="L,D-transpeptidase pre-catalytic domain-like"/>
    <property type="match status" value="1"/>
</dbReference>
<dbReference type="InterPro" id="IPR038054">
    <property type="entry name" value="LD_TPept-like_central_sf"/>
</dbReference>
<dbReference type="InterPro" id="IPR005490">
    <property type="entry name" value="LD_TPept_cat_dom"/>
</dbReference>
<comment type="pathway">
    <text evidence="1 6">Cell wall biogenesis; peptidoglycan biosynthesis.</text>
</comment>
<dbReference type="SUPFAM" id="SSF141523">
    <property type="entry name" value="L,D-transpeptidase catalytic domain-like"/>
    <property type="match status" value="1"/>
</dbReference>
<feature type="active site" description="Proton donor/acceptor" evidence="6">
    <location>
        <position position="414"/>
    </location>
</feature>
<dbReference type="Pfam" id="PF12229">
    <property type="entry name" value="PG_binding_4"/>
    <property type="match status" value="1"/>
</dbReference>
<dbReference type="InterPro" id="IPR050979">
    <property type="entry name" value="LD-transpeptidase"/>
</dbReference>
<evidence type="ECO:0000256" key="2">
    <source>
        <dbReference type="ARBA" id="ARBA00022679"/>
    </source>
</evidence>
<proteinExistence type="predicted"/>
<name>A0ABY5P3L4_9LACT</name>
<dbReference type="Pfam" id="PF03734">
    <property type="entry name" value="YkuD"/>
    <property type="match status" value="1"/>
</dbReference>
<evidence type="ECO:0000313" key="9">
    <source>
        <dbReference type="Proteomes" id="UP001315967"/>
    </source>
</evidence>
<dbReference type="RefSeq" id="WP_313792792.1">
    <property type="nucleotide sequence ID" value="NZ_CP102453.1"/>
</dbReference>
<keyword evidence="9" id="KW-1185">Reference proteome</keyword>
<dbReference type="InterPro" id="IPR038063">
    <property type="entry name" value="Transpep_catalytic_dom"/>
</dbReference>
<dbReference type="PROSITE" id="PS52029">
    <property type="entry name" value="LD_TPASE"/>
    <property type="match status" value="1"/>
</dbReference>
<gene>
    <name evidence="8" type="ORF">NRE15_10310</name>
</gene>
<dbReference type="PANTHER" id="PTHR30582">
    <property type="entry name" value="L,D-TRANSPEPTIDASE"/>
    <property type="match status" value="1"/>
</dbReference>
<evidence type="ECO:0000256" key="1">
    <source>
        <dbReference type="ARBA" id="ARBA00004752"/>
    </source>
</evidence>
<evidence type="ECO:0000313" key="8">
    <source>
        <dbReference type="EMBL" id="UUX33291.1"/>
    </source>
</evidence>
<feature type="domain" description="L,D-TPase catalytic" evidence="7">
    <location>
        <begin position="335"/>
        <end position="459"/>
    </location>
</feature>
<dbReference type="Gene3D" id="2.40.440.10">
    <property type="entry name" value="L,D-transpeptidase catalytic domain-like"/>
    <property type="match status" value="1"/>
</dbReference>
<protein>
    <submittedName>
        <fullName evidence="8">L,D-transpeptidase/peptidoglycan binding protein</fullName>
    </submittedName>
</protein>
<evidence type="ECO:0000256" key="5">
    <source>
        <dbReference type="ARBA" id="ARBA00023316"/>
    </source>
</evidence>
<keyword evidence="3 6" id="KW-0133">Cell shape</keyword>
<evidence type="ECO:0000256" key="6">
    <source>
        <dbReference type="PROSITE-ProRule" id="PRU01373"/>
    </source>
</evidence>
<evidence type="ECO:0000256" key="4">
    <source>
        <dbReference type="ARBA" id="ARBA00022984"/>
    </source>
</evidence>
<organism evidence="8 9">
    <name type="scientific">Fundicoccus culcitae</name>
    <dbReference type="NCBI Taxonomy" id="2969821"/>
    <lineage>
        <taxon>Bacteria</taxon>
        <taxon>Bacillati</taxon>
        <taxon>Bacillota</taxon>
        <taxon>Bacilli</taxon>
        <taxon>Lactobacillales</taxon>
        <taxon>Aerococcaceae</taxon>
        <taxon>Fundicoccus</taxon>
    </lineage>
</organism>
<dbReference type="Gene3D" id="3.10.20.800">
    <property type="match status" value="1"/>
</dbReference>
<dbReference type="EMBL" id="CP102453">
    <property type="protein sequence ID" value="UUX33291.1"/>
    <property type="molecule type" value="Genomic_DNA"/>
</dbReference>
<accession>A0ABY5P3L4</accession>
<dbReference type="CDD" id="cd16913">
    <property type="entry name" value="YkuD_like"/>
    <property type="match status" value="1"/>
</dbReference>
<keyword evidence="4 6" id="KW-0573">Peptidoglycan synthesis</keyword>